<keyword evidence="2" id="KW-0472">Membrane</keyword>
<feature type="transmembrane region" description="Helical" evidence="2">
    <location>
        <begin position="213"/>
        <end position="234"/>
    </location>
</feature>
<reference evidence="3" key="1">
    <citation type="submission" date="2021-02" db="EMBL/GenBank/DDBJ databases">
        <title>Draft genome sequence of Microbispora sp. RL4-1S isolated from rice leaves in Thailand.</title>
        <authorList>
            <person name="Muangham S."/>
            <person name="Duangmal K."/>
        </authorList>
    </citation>
    <scope>NUCLEOTIDE SEQUENCE</scope>
    <source>
        <strain evidence="3">RL4-1S</strain>
    </source>
</reference>
<accession>A0A940WLA4</accession>
<feature type="transmembrane region" description="Helical" evidence="2">
    <location>
        <begin position="12"/>
        <end position="30"/>
    </location>
</feature>
<gene>
    <name evidence="3" type="ORF">JOL79_16560</name>
</gene>
<evidence type="ECO:0000313" key="4">
    <source>
        <dbReference type="Proteomes" id="UP000674234"/>
    </source>
</evidence>
<keyword evidence="2" id="KW-1133">Transmembrane helix</keyword>
<feature type="region of interest" description="Disordered" evidence="1">
    <location>
        <begin position="268"/>
        <end position="289"/>
    </location>
</feature>
<evidence type="ECO:0000256" key="1">
    <source>
        <dbReference type="SAM" id="MobiDB-lite"/>
    </source>
</evidence>
<dbReference type="AlphaFoldDB" id="A0A940WLA4"/>
<dbReference type="EMBL" id="JAFCNB010000008">
    <property type="protein sequence ID" value="MBP2705427.1"/>
    <property type="molecule type" value="Genomic_DNA"/>
</dbReference>
<evidence type="ECO:0000256" key="2">
    <source>
        <dbReference type="SAM" id="Phobius"/>
    </source>
</evidence>
<proteinExistence type="predicted"/>
<feature type="transmembrane region" description="Helical" evidence="2">
    <location>
        <begin position="189"/>
        <end position="207"/>
    </location>
</feature>
<name>A0A940WLA4_9ACTN</name>
<dbReference type="RefSeq" id="WP_210156715.1">
    <property type="nucleotide sequence ID" value="NZ_JAFCNB010000008.1"/>
</dbReference>
<keyword evidence="4" id="KW-1185">Reference proteome</keyword>
<keyword evidence="2" id="KW-0812">Transmembrane</keyword>
<dbReference type="Proteomes" id="UP000674234">
    <property type="component" value="Unassembled WGS sequence"/>
</dbReference>
<evidence type="ECO:0000313" key="3">
    <source>
        <dbReference type="EMBL" id="MBP2705427.1"/>
    </source>
</evidence>
<sequence length="289" mass="31298">MSWINDSFWQQLTVGLAGGLLGVAGTLLAAQVSSRGKSKSELSYTLEVQRALPEVSKELTPSVAVSYKGQLVPALYAISCTVENTGNTLVRDQEIRIQLSPAPSILDRYLDPKPQPEWAVDALPDTEETTRPGYRFGHLAPGRKVTFKIICAASQEPKALLRDHNPTEVVTVLPRAVTAQADIRGRTRIALMLLLALLIAPQAFYALGSFGDLAASVVRIGLIAALIPVAPSLVRTLVNLLFRPEPRVELESGLIMYSSEITGGVYITGAPSDRQVPTRSAAREEDRDE</sequence>
<organism evidence="3 4">
    <name type="scientific">Microbispora oryzae</name>
    <dbReference type="NCBI Taxonomy" id="2806554"/>
    <lineage>
        <taxon>Bacteria</taxon>
        <taxon>Bacillati</taxon>
        <taxon>Actinomycetota</taxon>
        <taxon>Actinomycetes</taxon>
        <taxon>Streptosporangiales</taxon>
        <taxon>Streptosporangiaceae</taxon>
        <taxon>Microbispora</taxon>
    </lineage>
</organism>
<comment type="caution">
    <text evidence="3">The sequence shown here is derived from an EMBL/GenBank/DDBJ whole genome shotgun (WGS) entry which is preliminary data.</text>
</comment>
<protein>
    <submittedName>
        <fullName evidence="3">Uncharacterized protein</fullName>
    </submittedName>
</protein>